<sequence>MDIYELIDQIHLQHIENLDENVTRALGSDDHEGLFVLGETLYQYGLVPQGLKVFEVLYSLYPSEQELLVYYIEGLMDENDMDKALTVLHQSPLTAERLLLEADLYQQQDMVEVALDKLRLAEELAADDFIVSFALAELLYFDGQYLEAARRYEQLIAAGESVINHINLKSRLADSMLQSGSYEEAETYYQQIDEQEMTSDDFFKKAIALEKNDHLPDAIKELTVLLERDPDYIQAYLLLVNLLEAERRYEEAVLAGKKGLILNEFFKELMVDTGRVMLKVKDPQSEQLLIQALTIDPAYTEAALMLADYYKEEEKYEEMIRLFSLIEEEEMDPVLKWSLAYSYQQLERDKEAKHFYADAYLDLNENIDFLNDYYSYLLEIGQDATQVEADLIKWDPNFEPYGH</sequence>
<comment type="caution">
    <text evidence="3">The sequence shown here is derived from an EMBL/GenBank/DDBJ whole genome shotgun (WGS) entry which is preliminary data.</text>
</comment>
<reference evidence="3 4" key="1">
    <citation type="submission" date="2019-01" db="EMBL/GenBank/DDBJ databases">
        <title>Draft genome sequences of the type strains of six Macrococcus species.</title>
        <authorList>
            <person name="Mazhar S."/>
            <person name="Altermann E."/>
            <person name="Hill C."/>
            <person name="Mcauliffe O."/>
        </authorList>
    </citation>
    <scope>NUCLEOTIDE SEQUENCE [LARGE SCALE GENOMIC DNA]</scope>
    <source>
        <strain evidence="3 4">CCM4809</strain>
    </source>
</reference>
<name>A0A4R6BMT7_9STAP</name>
<dbReference type="Pfam" id="PF13432">
    <property type="entry name" value="TPR_16"/>
    <property type="match status" value="2"/>
</dbReference>
<dbReference type="InterPro" id="IPR051012">
    <property type="entry name" value="CellSynth/LPSAsmb/PSIAsmb"/>
</dbReference>
<keyword evidence="4" id="KW-1185">Reference proteome</keyword>
<keyword evidence="1" id="KW-0677">Repeat</keyword>
<dbReference type="OrthoDB" id="2080803at2"/>
<dbReference type="Proteomes" id="UP000295328">
    <property type="component" value="Unassembled WGS sequence"/>
</dbReference>
<gene>
    <name evidence="3" type="ORF">ERX37_02560</name>
</gene>
<evidence type="ECO:0000256" key="1">
    <source>
        <dbReference type="ARBA" id="ARBA00022737"/>
    </source>
</evidence>
<dbReference type="Gene3D" id="1.25.40.10">
    <property type="entry name" value="Tetratricopeptide repeat domain"/>
    <property type="match status" value="2"/>
</dbReference>
<keyword evidence="2" id="KW-0802">TPR repeat</keyword>
<dbReference type="EMBL" id="SCWE01000001">
    <property type="protein sequence ID" value="TDM02987.1"/>
    <property type="molecule type" value="Genomic_DNA"/>
</dbReference>
<organism evidence="3 4">
    <name type="scientific">Macrococcus hajekii</name>
    <dbReference type="NCBI Taxonomy" id="198482"/>
    <lineage>
        <taxon>Bacteria</taxon>
        <taxon>Bacillati</taxon>
        <taxon>Bacillota</taxon>
        <taxon>Bacilli</taxon>
        <taxon>Bacillales</taxon>
        <taxon>Staphylococcaceae</taxon>
        <taxon>Macrococcus</taxon>
    </lineage>
</organism>
<evidence type="ECO:0000313" key="4">
    <source>
        <dbReference type="Proteomes" id="UP000295328"/>
    </source>
</evidence>
<accession>A0A4R6BMT7</accession>
<dbReference type="PANTHER" id="PTHR45586">
    <property type="entry name" value="TPR REPEAT-CONTAINING PROTEIN PA4667"/>
    <property type="match status" value="1"/>
</dbReference>
<protein>
    <submittedName>
        <fullName evidence="3">Tetratricopeptide repeat protein</fullName>
    </submittedName>
</protein>
<dbReference type="AlphaFoldDB" id="A0A4R6BMT7"/>
<evidence type="ECO:0000256" key="2">
    <source>
        <dbReference type="ARBA" id="ARBA00022803"/>
    </source>
</evidence>
<dbReference type="RefSeq" id="WP_133429074.1">
    <property type="nucleotide sequence ID" value="NZ_BMCC01000002.1"/>
</dbReference>
<dbReference type="PANTHER" id="PTHR45586:SF1">
    <property type="entry name" value="LIPOPOLYSACCHARIDE ASSEMBLY PROTEIN B"/>
    <property type="match status" value="1"/>
</dbReference>
<evidence type="ECO:0000313" key="3">
    <source>
        <dbReference type="EMBL" id="TDM02987.1"/>
    </source>
</evidence>
<proteinExistence type="predicted"/>
<dbReference type="InterPro" id="IPR011990">
    <property type="entry name" value="TPR-like_helical_dom_sf"/>
</dbReference>
<dbReference type="SUPFAM" id="SSF48452">
    <property type="entry name" value="TPR-like"/>
    <property type="match status" value="2"/>
</dbReference>